<dbReference type="InterPro" id="IPR014710">
    <property type="entry name" value="RmlC-like_jellyroll"/>
</dbReference>
<dbReference type="InterPro" id="IPR013096">
    <property type="entry name" value="Cupin_2"/>
</dbReference>
<comment type="caution">
    <text evidence="3">The sequence shown here is derived from an EMBL/GenBank/DDBJ whole genome shotgun (WGS) entry which is preliminary data.</text>
</comment>
<dbReference type="CDD" id="cd00093">
    <property type="entry name" value="HTH_XRE"/>
    <property type="match status" value="1"/>
</dbReference>
<accession>A0ABX1KB48</accession>
<dbReference type="Pfam" id="PF13560">
    <property type="entry name" value="HTH_31"/>
    <property type="match status" value="1"/>
</dbReference>
<keyword evidence="4" id="KW-1185">Reference proteome</keyword>
<evidence type="ECO:0000313" key="3">
    <source>
        <dbReference type="EMBL" id="NLP82641.1"/>
    </source>
</evidence>
<dbReference type="CDD" id="cd02209">
    <property type="entry name" value="cupin_XRE_C"/>
    <property type="match status" value="1"/>
</dbReference>
<organism evidence="3 4">
    <name type="scientific">Microbacterium salsuginis</name>
    <dbReference type="NCBI Taxonomy" id="2722803"/>
    <lineage>
        <taxon>Bacteria</taxon>
        <taxon>Bacillati</taxon>
        <taxon>Actinomycetota</taxon>
        <taxon>Actinomycetes</taxon>
        <taxon>Micrococcales</taxon>
        <taxon>Microbacteriaceae</taxon>
        <taxon>Microbacterium</taxon>
    </lineage>
</organism>
<dbReference type="SUPFAM" id="SSF47413">
    <property type="entry name" value="lambda repressor-like DNA-binding domains"/>
    <property type="match status" value="1"/>
</dbReference>
<reference evidence="3 4" key="1">
    <citation type="submission" date="2020-04" db="EMBL/GenBank/DDBJ databases">
        <title>CFH 90308 Microbacterium sp.</title>
        <authorList>
            <person name="Nie G."/>
            <person name="Ming H."/>
            <person name="Xia T."/>
        </authorList>
    </citation>
    <scope>NUCLEOTIDE SEQUENCE [LARGE SCALE GENOMIC DNA]</scope>
    <source>
        <strain evidence="3 4">CFH 90308</strain>
    </source>
</reference>
<feature type="domain" description="HTH cro/C1-type" evidence="2">
    <location>
        <begin position="9"/>
        <end position="63"/>
    </location>
</feature>
<dbReference type="Gene3D" id="1.10.260.40">
    <property type="entry name" value="lambda repressor-like DNA-binding domains"/>
    <property type="match status" value="1"/>
</dbReference>
<sequence length="222" mass="24108">MTEDLGARIRQARMARGLSLRATAAEAAISPSLLSQVETGKVQPSVSTLYAIVNCLGLSVDEVLGTPSAQGSPRRRLRADPVQRWEAAPEILMENGVSWRGLAVSGGGDVDALHVTYDPGAASSLDGTHMRHDGVEYGYIIRGEITLKIDFDSYVLRAGDSFCFDSMRPHFFFNHTDAVAEGVWFVTGQGRRDAVPDERPDVMRSAVDVLDAMSRIPGRSED</sequence>
<dbReference type="Proteomes" id="UP001429745">
    <property type="component" value="Unassembled WGS sequence"/>
</dbReference>
<dbReference type="PANTHER" id="PTHR46797:SF2">
    <property type="entry name" value="TRANSCRIPTIONAL REGULATOR"/>
    <property type="match status" value="1"/>
</dbReference>
<name>A0ABX1KB48_9MICO</name>
<dbReference type="SUPFAM" id="SSF51182">
    <property type="entry name" value="RmlC-like cupins"/>
    <property type="match status" value="1"/>
</dbReference>
<dbReference type="InterPro" id="IPR001387">
    <property type="entry name" value="Cro/C1-type_HTH"/>
</dbReference>
<dbReference type="Gene3D" id="2.60.120.10">
    <property type="entry name" value="Jelly Rolls"/>
    <property type="match status" value="1"/>
</dbReference>
<dbReference type="InterPro" id="IPR050807">
    <property type="entry name" value="TransReg_Diox_bact_type"/>
</dbReference>
<evidence type="ECO:0000256" key="1">
    <source>
        <dbReference type="ARBA" id="ARBA00023125"/>
    </source>
</evidence>
<keyword evidence="1" id="KW-0238">DNA-binding</keyword>
<dbReference type="PANTHER" id="PTHR46797">
    <property type="entry name" value="HTH-TYPE TRANSCRIPTIONAL REGULATOR"/>
    <property type="match status" value="1"/>
</dbReference>
<dbReference type="RefSeq" id="WP_168911131.1">
    <property type="nucleotide sequence ID" value="NZ_JABACI010000001.1"/>
</dbReference>
<evidence type="ECO:0000313" key="4">
    <source>
        <dbReference type="Proteomes" id="UP001429745"/>
    </source>
</evidence>
<dbReference type="PROSITE" id="PS50943">
    <property type="entry name" value="HTH_CROC1"/>
    <property type="match status" value="1"/>
</dbReference>
<protein>
    <submittedName>
        <fullName evidence="3">Cupin domain-containing protein</fullName>
    </submittedName>
</protein>
<evidence type="ECO:0000259" key="2">
    <source>
        <dbReference type="PROSITE" id="PS50943"/>
    </source>
</evidence>
<dbReference type="EMBL" id="JABACI010000001">
    <property type="protein sequence ID" value="NLP82641.1"/>
    <property type="molecule type" value="Genomic_DNA"/>
</dbReference>
<dbReference type="InterPro" id="IPR011051">
    <property type="entry name" value="RmlC_Cupin_sf"/>
</dbReference>
<dbReference type="SMART" id="SM00530">
    <property type="entry name" value="HTH_XRE"/>
    <property type="match status" value="1"/>
</dbReference>
<dbReference type="Pfam" id="PF07883">
    <property type="entry name" value="Cupin_2"/>
    <property type="match status" value="1"/>
</dbReference>
<dbReference type="InterPro" id="IPR010982">
    <property type="entry name" value="Lambda_DNA-bd_dom_sf"/>
</dbReference>
<proteinExistence type="predicted"/>
<gene>
    <name evidence="3" type="ORF">HF576_02150</name>
</gene>